<evidence type="ECO:0000313" key="2">
    <source>
        <dbReference type="Proteomes" id="UP000789570"/>
    </source>
</evidence>
<dbReference type="SUPFAM" id="SSF82171">
    <property type="entry name" value="DPP6 N-terminal domain-like"/>
    <property type="match status" value="1"/>
</dbReference>
<dbReference type="Proteomes" id="UP000789570">
    <property type="component" value="Unassembled WGS sequence"/>
</dbReference>
<proteinExistence type="predicted"/>
<dbReference type="AlphaFoldDB" id="A0A9N9INR4"/>
<reference evidence="1" key="1">
    <citation type="submission" date="2021-06" db="EMBL/GenBank/DDBJ databases">
        <authorList>
            <person name="Kallberg Y."/>
            <person name="Tangrot J."/>
            <person name="Rosling A."/>
        </authorList>
    </citation>
    <scope>NUCLEOTIDE SEQUENCE</scope>
    <source>
        <strain evidence="1">UK204</strain>
    </source>
</reference>
<gene>
    <name evidence="1" type="ORF">FCALED_LOCUS15792</name>
</gene>
<evidence type="ECO:0000313" key="1">
    <source>
        <dbReference type="EMBL" id="CAG8743483.1"/>
    </source>
</evidence>
<accession>A0A9N9INR4</accession>
<comment type="caution">
    <text evidence="1">The sequence shown here is derived from an EMBL/GenBank/DDBJ whole genome shotgun (WGS) entry which is preliminary data.</text>
</comment>
<keyword evidence="2" id="KW-1185">Reference proteome</keyword>
<protein>
    <submittedName>
        <fullName evidence="1">1599_t:CDS:1</fullName>
    </submittedName>
</protein>
<feature type="non-terminal residue" evidence="1">
    <location>
        <position position="223"/>
    </location>
</feature>
<sequence>TLLRPYVKSTSLSRNMLNTHDQNDYEKFPFEDIENYIQKEITDIIFSPNMKYMVTSSEDDESLVMWTIDIENNIIKKETQCKCKMVVNYQAISLLGLLNNKLLILGYENNYYGYSNLTIRDMGTLEDIAINHYLTNGHFLQLLPNGDLLSFQAQYIHVVPETSLKNSNNLKSSSKYYLWGIGMIDIRQINCIRQINGQIFFTLKGSVMIFHLNTEKWTIENNY</sequence>
<dbReference type="EMBL" id="CAJVPQ010015708">
    <property type="protein sequence ID" value="CAG8743483.1"/>
    <property type="molecule type" value="Genomic_DNA"/>
</dbReference>
<feature type="non-terminal residue" evidence="1">
    <location>
        <position position="1"/>
    </location>
</feature>
<name>A0A9N9INR4_9GLOM</name>
<organism evidence="1 2">
    <name type="scientific">Funneliformis caledonium</name>
    <dbReference type="NCBI Taxonomy" id="1117310"/>
    <lineage>
        <taxon>Eukaryota</taxon>
        <taxon>Fungi</taxon>
        <taxon>Fungi incertae sedis</taxon>
        <taxon>Mucoromycota</taxon>
        <taxon>Glomeromycotina</taxon>
        <taxon>Glomeromycetes</taxon>
        <taxon>Glomerales</taxon>
        <taxon>Glomeraceae</taxon>
        <taxon>Funneliformis</taxon>
    </lineage>
</organism>